<sequence length="5819" mass="652497">MNNIKFLILLLVGFLGLNLVIGADADAEADKDPNPGAVTEAGADTKTETGTSTRVAGFYFVNDSNYEKCTSDGKCEEVPYPTNTSTCSRDTTGTIIKTADGVFELCLGKIDEDIYSSIKFKNEIATEAKYLVKHTPVANNVFTFDDEAFYYVIKLTNKGIEFDAESTFTDYCADITGKITTRIEDFCSSEGSGFYYTSENGIVKLIHRQSDYSEVQKSLEDINYECTISISESDTCTTKKCDNYYISEENTNPSYLFVTREGKFVSDVNGKGFLIKVVSDKSCSVVTKSSVSGYYENPLSNKSTYPLIYCTGGYCSLKKIEEAKGKYYYLDAQDNKKLILCDETKDNESSIMTCETKEIDNTFVGYYKNANSKNELIYCSEKKECNPTVGVNHFAYITSNPSEIIICQNDECEIGDGSQDKFYMNGGSDKITKPLLKYDSSNKWVSTAAAKDFLCLNGIEPSSDNPGEKALILCTNTNSCNEIDAENSRIFISYTDNKIYKYDDLNEIWKDEDINLTSAKAYIVNSNFELLEKNGEKGKLVYCTVTTDQQGTKCSIPSSYTTYYINAHDEGLIKMISGIPNIVSGDELKDGFYVNSVSGTSPDIVVCGTEVCSKFSETEENCKDGVIITSKGKFCSKRNDDGKGSSFPTTTSKYILKIGSSKINGKSAGSYLFSVDGKTLHIIETTSTDYYLVSYTTKPGSTDKISENIFVTKTDSDGIVYECTNGQCTAQSFSDGAYYSNNDINTAGKYAFIHCKTDNSVSKCVLEANTDKTNYCVKDDKLMLCNSCSDSASNCIGQSAKDGFYLSNSEKKIISCNGNMCEDYSNTSVGYYLNQNITAPLVQCYNSMGSINCKYSIIINEGYYIKEDEKLISCTSSSCKEIDNPEGWYKSGENGKAIIRCTKSTNGDIEKTLCTSYPVPIIGYYVNGNGQTTDGNYLIKCVLESTNVVCTETKPNSLTGDMYYINSASFYDGKSLIKCNLSSGCETVEGESKKYYINGETKQLIYCITKNICSPFTVSQKGWYVDSTDSSSNVNSRKLIGCDSKKVCSVVSPNKGYYLNGDPLTYYNPIIYYDGNKLQSMKSKSNGWYINAETDVSNKEAIIRCTDRNTCVYKEVKTNACSPSNAGEFIKINEVISWCNGKGKTETLEASNGKYSIQYYGKSDLIPGVKLTSGTSGYAALIIEKNSVLLATNIDGYVYHEKSLYYCPSDKYGVCSLVTIENGYYVEYKGNTIYKCTSEKVGEEDITSCKDISSSSCESANIINNEKIKLCKDNNNDNAIKMENIKINELYALSSKLNKKFPFPGSNKDYITVNVDKYKIIFKEDIENNPCNSEENCKRKNDGTAVSEEYKYDYDTNYGYWDYNLESRALQKVFIPKYDSNSVLIHKLECNIGSVCVEREIAEEPITSFVVKDGVLSANTLSGENNVINTVISVGRYLDPFGKWIICGEDGVCEEEKDSDEDTNVKVEDGVISVSIDTGDTEKREPIKASTKHKKYLPKLHKRKGKKMKRSNDEEEEEEEYIEIYELSHVSYTNSSENKNIFIYINEDDEENSYKMIKNSKDENLIGMGYVCNNGKCNIISPTGTVRYYLNTVQIGTNKNELVKCGGSNGECEFITIGQGESLIYENAASKSVDDALIKCESNGCQLIGITSEFGLPNCMKDEGKDAPKEKCDSNNENCKYVTDSGVELESDQYCIYNEVIYGEDDETNEGINMFDVTYRLIDHSLVNESHVFSSLYNCIRVGGTKKCNQTYGIIANSNKGYSKCTSSGCTYYTSTKITTCDLVGTGNIAFDGNDYSICTNEGSQKFKLALEGGGTKDNEGVYFADINVNNGFPESKFGDQILIAFKDKVAYLIINNGYILIDNENKIVIENSKEGKILYECNSFNNNCVKVDINNKTYGYYYTTFSENLISCSSTKCSAISYTDEDGNEDILFPEEGIITYKYIESGFPGYEKVKVIVQATNLKQVVFRADNYILLDEKNNELATKTTSSDKLYLCNSQTGKCELSVNDKGKPYSGWYISGDDQFAAIKCQVGVCSMIVELPKSCSNFGDLIFNKLYQICITKSPSNLSDIAGTIKTINQSNTLNNFPYDVNKGDINIIMIDSKSNSVIGVGYESPEKSGSNYKVESSLVISECVNNGCPSSFTEANMYCFSKGSMYYTENLNGSVSCSGSKLSNKVVVLNGSKLATENDASIGSKMYYCDSNSSCRITTGYAKIDETWFKCDSTKCSKITESTNTLQGDLNSNGELRVSDTDNLISNGNYFYISGSNNFPGAETVESFLVEIGENYATIFKGDGYFLIDSSNNMARDDPETATSSKRKRQSNIANGNNLYYCSSTTMACVEQNEVTNGYFLNGGAKTTVKGQINSIIYCSSGKCELANSENKSIEYSTTTCSDQLIGRLIRSPDRKTVKLCTGKTSTEQFITSSSSNAKYKFLTLTKGNTFGDISIGNTEENTNDKAVILIKITNLSITQYTKEGYIVYSSSNEILEGNGKGNLYLCENKTYNTVSEEETVQCGEVSNINSGFYFNDKFEDKRYIECVESNCKVVEAKETNECTSSGSLIYNNGKFKLCQSLNKQVVIGNNDYNAIMNVSNMKEFPGISANNTEIIVSLNKFNVHLVKWNSFKVVNPDDMKLIDEVNPNSDFSSGGILYNCESNGVCNKIVAPYENWYLKNNKTNVAEELVYCSGGPGNDKCVAYMKPNDGYYISGNKNKPIIQCIQTGYETEENNFIIDTSENKIICTERDFIEGWMLNGELKGESEIERHKPDIKPLIKCNSEMGCKESNIEGNGWYINSAYKYGNNYGTIKVTNTVISPIIQCTTSECDEYKTNIGNTCTKGGELILVNKKYKLCTKKGTSVDFENVSGTVYQIVEIANYGDFPDADNSKGYILVKITKNEVVQDSRDEILYILKDKVMYICNLGTCSIISEDSNNGKIVFETLSQNLYTASCSNSKCSWTNYNKEDVVFVTDENVIFKNTEGQEFGKIKYVYKCKKNDNRELVCMELFDSGIINNESKSYLYNSNHYNTESKKTVNTLYIYDNGAWGEFKDVTKCSPLTYKQNICYVSYSDEYYTKQIDEDGKENKVGAGNICETTNGKFYFAYNEINTGIDNMNCIALPIDTAVSYYNINEEVYTVDKFGVYKLNGKNYINSVTSNLIKNENESNKYIKGIWRENSLYGNDNIVTCTNDSCNVDKTTSCTYDNIKEKCKLKTGNLNAGQICISSNGITYLAINKLSTTEGDCVRFNEEEYSLPDEENSIYERETKWKYYVIDGVMYRINENEVEVLGEGVYVIDNAHYLVSMYSYYNMDISINSQYSLYVCKSEGCVKKTACENGSNFEYIYDSSKKDIIKCNPETNTITHVRDPGYYLNKPWNDIMKCYNDGICKEYGVSEGMEGYYINEGNEDYMIICKREGEKFACVEDKLIECTFNERDSVCSSTRDLLRNSYCYYSVVDKTLGKIEKLIYVENFIKSGSEGKCITGNENEYFMKYKKSKFLGHSERPDLIRVNKDSIVSIYEPTIGYYIIDTKEGKGITEDKYLKKTRMYICQKGNCEEERKPKENEIYINKASSEKLVKYSNGKWEIMKQRCDLISGNASKCKINGNQINKGDILYTVVNDAINVYATKVDVKGSSVITNNELLVKKTFINNGNLYLYNENMQSFTRKTGRYYFFEKREDDLEYNLTPYKSTVNVTVNDALITSSSEYYTEGYYWNQADIDGNGIVIQSMIIPDKVKVEAVLDNENTNTREEIKTTAVVKAILNKCIIKSRNICINTQEGQTINRGSPCVVTEGDYKGLYIATAPITKSSVTTNCVRYDSGVSNICNYNNGICTKVSDGKVLLNNEYCIVPSEGVMVGSQNGICSYTNINNSYQYIGTGKERNAYVFGELYENILLYINKYSIVPFKHDYLTAVNDGRDGHIDYGYYVFDEGQTDGKILFNSETLKTGTAYKCDYKKEKSSDSEDEIEIGYSCELFNKANGYYYVEGIVMYGNNAKWKVETADGYYFFNEDHLPAKISEVDGIEDIDEISSKYKVLGKAEIAYNGKYLNSAVPATTKNDKPIIIVTENHEGGVSSDNYQISKDYKLCETSSNGSCKSRNTDESLTSDDVCYDFKTGKLYVVDVITLDDESQTQNIMCYTGSMDHYKYKLIGSTLYQLDGLSVQKVDKGYYILNSSMERFNSNYPEVPYTIIYCEDESCLEVTEKLNKDQTVMVNNAKVDKYSSYDILMYYNENTEEKFKDISSSDNKCYCLNVDYEVPSTASENNSCKYQTGDCSGVIHLNYASTGSNMILESNSNTDSVDFNYNSILDALEFKGEYNLNSNKREFKFIDKYLYLLYQRKMVRLVEEGIYLMLNGVPFDSDEWTSLSGDTEVCYYTYPGCNTDYIKTYRKYKYNLNRAVNGISIIEYDEERDMWRTVKEDGFYFFFVDEYSITAEDRRVEAVYEIKNGITEDVTSTMKNNGFHIFNDLVVERTSKSWEDGEAVVENVETESKKKCKAIETNDTIENDEFCYSGKNGLCVVKTMFSDTIVNANNCMFGEEKPYYYIIDNTLYIVNDKSYQKVNNKGLYVIGNDNLAFDDRKESQANAYLCENGKCELLNELETQYYYNSANGDVLYYNGNSKLWKKNNEKGDYFFNDLGKPINTGETIVNKVINSKNSNRYVNKSNPNKNIIVKKVNSSYIAIEIAACEMNAGIINSKIKLSIGDNCIADGKLILISGIQSNKRQEEAEEEEYSYTGFEIDDESTTEKIIYDESEKKFIRVVGNIVTDIDIPTGTVILKKEDSSILSGYEPTEAEAYDCNKEKKVCTLIDNENLVIDKLYVNAIRNNELVKYIGEGQWKVHDEIGYYFFDSKINPVTEKAIAQYAYEIYKENGKIIQKSIIDENIVGYFLNNANNNKYLISNNSHYWSKGTLMHACNVTVVEDGILCKTNNETISYATGDYCYKSSSKEIYLLLSEASISSESANCILASNSQPKYIDSSMIGNELNKVEVNNRLIELTGNAIRPAKAGYYIVDGNYTLTDNNNEETETTIYSCTNTECETIANLEDGEKIIVNDGTMFEVDEEGHLKKVTEDGLYFFNSEGKLCTNEECTISEIIRITEGVSEVIEKDLLKEGIYVNAGDKKSVGIYDGNDWSISSLECTYVESSKSCSNDDIELGIGSYCIADGKIYVIYEINEEMNEKKCIPGSDEKPLYITNVNGELMKIKKENIEIIEVEGYYAYNAKTLEALSSEEEVESKLVRCNNEKCSIVIPSIGSYLNKSPNESNIAQFTENEVGKAKTIEKECSVNGESCTVNDGNSLSVGDICINESTLYLVDEQSKCYMVDRNIDNYRVVGGKLYMLADDSVIQKFDGYYFLNKMNRAITNKKEYSESGVVGYMCSNVGDCFQIQPRPDRLYPDYTTKKGNKFTVLRFDPDKLFKRDEGSSGYESITEEGIFKMDDGSYAECEFDNNDEITCHNIENVGTYKSDVSETGEGELINCTKNEEGEIECIQATEGGYYVVNDNLVSCVPNEDKNELICSDMDKEGYFISNSNGDLYRCDEIQETEEVDTASISSVFEKLDAMNIMIKRSEEDPLPPDTNPVQEDTNPIQEDTNPVEEAENESNDSTSTIEETTATTEVPNPTPTPKDVSCAVVKCENENEKITFLTEEGEKELYICKNVKTIEPETGEPNTEEEEKEEDMRWVAQGDCTCYVMLGEYYSCDDDKGEIEKIDKPNKEHTSTSADFTITTKKTTVTATTTTSTTTENATNEASTTDKSTSKTKKATSTTTKKSEKTTTSTTAGGATSKTTTTTKPAATTTTTGGALSIRNIPSFTFYLILLVFTYFILL</sequence>
<keyword evidence="2" id="KW-0472">Membrane</keyword>
<feature type="region of interest" description="Disordered" evidence="1">
    <location>
        <begin position="5561"/>
        <end position="5619"/>
    </location>
</feature>
<feature type="compositionally biased region" description="Low complexity" evidence="1">
    <location>
        <begin position="5597"/>
        <end position="5609"/>
    </location>
</feature>
<evidence type="ECO:0000313" key="4">
    <source>
        <dbReference type="EMBL" id="ORY29716.1"/>
    </source>
</evidence>
<keyword evidence="2" id="KW-1133">Transmembrane helix</keyword>
<feature type="signal peptide" evidence="3">
    <location>
        <begin position="1"/>
        <end position="22"/>
    </location>
</feature>
<gene>
    <name evidence="4" type="ORF">LY90DRAFT_512813</name>
</gene>
<feature type="compositionally biased region" description="Low complexity" evidence="1">
    <location>
        <begin position="5755"/>
        <end position="5793"/>
    </location>
</feature>
<name>A0A1Y2B4T1_9FUNG</name>
<keyword evidence="3" id="KW-0732">Signal</keyword>
<feature type="region of interest" description="Disordered" evidence="1">
    <location>
        <begin position="5727"/>
        <end position="5793"/>
    </location>
</feature>
<keyword evidence="5" id="KW-1185">Reference proteome</keyword>
<organism evidence="4 5">
    <name type="scientific">Neocallimastix californiae</name>
    <dbReference type="NCBI Taxonomy" id="1754190"/>
    <lineage>
        <taxon>Eukaryota</taxon>
        <taxon>Fungi</taxon>
        <taxon>Fungi incertae sedis</taxon>
        <taxon>Chytridiomycota</taxon>
        <taxon>Chytridiomycota incertae sedis</taxon>
        <taxon>Neocallimastigomycetes</taxon>
        <taxon>Neocallimastigales</taxon>
        <taxon>Neocallimastigaceae</taxon>
        <taxon>Neocallimastix</taxon>
    </lineage>
</organism>
<feature type="transmembrane region" description="Helical" evidence="2">
    <location>
        <begin position="5801"/>
        <end position="5818"/>
    </location>
</feature>
<dbReference type="EMBL" id="MCOG01000178">
    <property type="protein sequence ID" value="ORY29716.1"/>
    <property type="molecule type" value="Genomic_DNA"/>
</dbReference>
<reference evidence="4 5" key="1">
    <citation type="submission" date="2016-08" db="EMBL/GenBank/DDBJ databases">
        <title>A Parts List for Fungal Cellulosomes Revealed by Comparative Genomics.</title>
        <authorList>
            <consortium name="DOE Joint Genome Institute"/>
            <person name="Haitjema C.H."/>
            <person name="Gilmore S.P."/>
            <person name="Henske J.K."/>
            <person name="Solomon K.V."/>
            <person name="De Groot R."/>
            <person name="Kuo A."/>
            <person name="Mondo S.J."/>
            <person name="Salamov A.A."/>
            <person name="Labutti K."/>
            <person name="Zhao Z."/>
            <person name="Chiniquy J."/>
            <person name="Barry K."/>
            <person name="Brewer H.M."/>
            <person name="Purvine S.O."/>
            <person name="Wright A.T."/>
            <person name="Boxma B."/>
            <person name="Van Alen T."/>
            <person name="Hackstein J.H."/>
            <person name="Baker S.E."/>
            <person name="Grigoriev I.V."/>
            <person name="O'Malley M.A."/>
        </authorList>
    </citation>
    <scope>NUCLEOTIDE SEQUENCE [LARGE SCALE GENOMIC DNA]</scope>
    <source>
        <strain evidence="4 5">G1</strain>
    </source>
</reference>
<evidence type="ECO:0000256" key="2">
    <source>
        <dbReference type="SAM" id="Phobius"/>
    </source>
</evidence>
<evidence type="ECO:0000313" key="5">
    <source>
        <dbReference type="Proteomes" id="UP000193920"/>
    </source>
</evidence>
<protein>
    <submittedName>
        <fullName evidence="4">Scaffoldin</fullName>
    </submittedName>
</protein>
<evidence type="ECO:0000256" key="1">
    <source>
        <dbReference type="SAM" id="MobiDB-lite"/>
    </source>
</evidence>
<dbReference type="Proteomes" id="UP000193920">
    <property type="component" value="Unassembled WGS sequence"/>
</dbReference>
<dbReference type="STRING" id="1754190.A0A1Y2B4T1"/>
<proteinExistence type="predicted"/>
<feature type="compositionally biased region" description="Low complexity" evidence="1">
    <location>
        <begin position="5727"/>
        <end position="5747"/>
    </location>
</feature>
<evidence type="ECO:0000256" key="3">
    <source>
        <dbReference type="SAM" id="SignalP"/>
    </source>
</evidence>
<accession>A0A1Y2B4T1</accession>
<dbReference type="OrthoDB" id="10566729at2759"/>
<feature type="chain" id="PRO_5013118840" evidence="3">
    <location>
        <begin position="23"/>
        <end position="5819"/>
    </location>
</feature>
<feature type="compositionally biased region" description="Acidic residues" evidence="1">
    <location>
        <begin position="5585"/>
        <end position="5594"/>
    </location>
</feature>
<keyword evidence="2" id="KW-0812">Transmembrane</keyword>
<comment type="caution">
    <text evidence="4">The sequence shown here is derived from an EMBL/GenBank/DDBJ whole genome shotgun (WGS) entry which is preliminary data.</text>
</comment>
<feature type="compositionally biased region" description="Polar residues" evidence="1">
    <location>
        <begin position="5571"/>
        <end position="5584"/>
    </location>
</feature>